<dbReference type="InterPro" id="IPR020084">
    <property type="entry name" value="NUDIX_hydrolase_CS"/>
</dbReference>
<evidence type="ECO:0000313" key="3">
    <source>
        <dbReference type="EMBL" id="MBA8793233.1"/>
    </source>
</evidence>
<accession>A0A7W3IQ79</accession>
<reference evidence="3 4" key="1">
    <citation type="submission" date="2020-07" db="EMBL/GenBank/DDBJ databases">
        <title>Sequencing the genomes of 1000 actinobacteria strains.</title>
        <authorList>
            <person name="Klenk H.-P."/>
        </authorList>
    </citation>
    <scope>NUCLEOTIDE SEQUENCE [LARGE SCALE GENOMIC DNA]</scope>
    <source>
        <strain evidence="3 4">DSM 100723</strain>
    </source>
</reference>
<dbReference type="InterPro" id="IPR000086">
    <property type="entry name" value="NUDIX_hydrolase_dom"/>
</dbReference>
<evidence type="ECO:0000256" key="1">
    <source>
        <dbReference type="ARBA" id="ARBA00022801"/>
    </source>
</evidence>
<dbReference type="GO" id="GO:0016787">
    <property type="term" value="F:hydrolase activity"/>
    <property type="evidence" value="ECO:0007669"/>
    <property type="project" value="UniProtKB-KW"/>
</dbReference>
<gene>
    <name evidence="3" type="ORF">FHX74_000827</name>
</gene>
<dbReference type="SUPFAM" id="SSF55811">
    <property type="entry name" value="Nudix"/>
    <property type="match status" value="1"/>
</dbReference>
<evidence type="ECO:0000259" key="2">
    <source>
        <dbReference type="PROSITE" id="PS51462"/>
    </source>
</evidence>
<protein>
    <submittedName>
        <fullName evidence="3">8-oxo-dGTP pyrophosphatase MutT (NUDIX family)</fullName>
    </submittedName>
</protein>
<keyword evidence="4" id="KW-1185">Reference proteome</keyword>
<dbReference type="InterPro" id="IPR015797">
    <property type="entry name" value="NUDIX_hydrolase-like_dom_sf"/>
</dbReference>
<sequence length="185" mass="19542">MSSWRTRTSRVVYENRWITVREDEVVRPDGAPGLYGVLETRSPAVFVVAVTAAEELVLVEVDRYTVGPSLEVPGGGTDGEDPVAAARRELREETGLVADDWRDLGPVHSLNGITRSPGRVLLATGARPDPGASALTAEEQAREGITAVRLVPLDELPALLAGGAITDNEALGALLLGLIALGRVS</sequence>
<evidence type="ECO:0000313" key="4">
    <source>
        <dbReference type="Proteomes" id="UP000523079"/>
    </source>
</evidence>
<organism evidence="3 4">
    <name type="scientific">Microlunatus kandeliicorticis</name>
    <dbReference type="NCBI Taxonomy" id="1759536"/>
    <lineage>
        <taxon>Bacteria</taxon>
        <taxon>Bacillati</taxon>
        <taxon>Actinomycetota</taxon>
        <taxon>Actinomycetes</taxon>
        <taxon>Propionibacteriales</taxon>
        <taxon>Propionibacteriaceae</taxon>
        <taxon>Microlunatus</taxon>
    </lineage>
</organism>
<dbReference type="EMBL" id="JACGWT010000001">
    <property type="protein sequence ID" value="MBA8793233.1"/>
    <property type="molecule type" value="Genomic_DNA"/>
</dbReference>
<keyword evidence="1" id="KW-0378">Hydrolase</keyword>
<dbReference type="PROSITE" id="PS00893">
    <property type="entry name" value="NUDIX_BOX"/>
    <property type="match status" value="1"/>
</dbReference>
<feature type="domain" description="Nudix hydrolase" evidence="2">
    <location>
        <begin position="4"/>
        <end position="173"/>
    </location>
</feature>
<dbReference type="RefSeq" id="WP_182558765.1">
    <property type="nucleotide sequence ID" value="NZ_JACGWT010000001.1"/>
</dbReference>
<dbReference type="Proteomes" id="UP000523079">
    <property type="component" value="Unassembled WGS sequence"/>
</dbReference>
<comment type="caution">
    <text evidence="3">The sequence shown here is derived from an EMBL/GenBank/DDBJ whole genome shotgun (WGS) entry which is preliminary data.</text>
</comment>
<dbReference type="AlphaFoldDB" id="A0A7W3IQ79"/>
<dbReference type="Pfam" id="PF00293">
    <property type="entry name" value="NUDIX"/>
    <property type="match status" value="1"/>
</dbReference>
<name>A0A7W3IQ79_9ACTN</name>
<dbReference type="PROSITE" id="PS51462">
    <property type="entry name" value="NUDIX"/>
    <property type="match status" value="1"/>
</dbReference>
<dbReference type="Gene3D" id="3.90.79.10">
    <property type="entry name" value="Nucleoside Triphosphate Pyrophosphohydrolase"/>
    <property type="match status" value="1"/>
</dbReference>
<proteinExistence type="predicted"/>